<evidence type="ECO:0000313" key="1">
    <source>
        <dbReference type="EMBL" id="GLI37568.1"/>
    </source>
</evidence>
<sequence>MESIIEVSSVPDYLAVLVQKDTPEKSNALLVLDEIATFEADIEEYAANQVVGATWLNQN</sequence>
<proteinExistence type="predicted"/>
<comment type="caution">
    <text evidence="1">The sequence shown here is derived from an EMBL/GenBank/DDBJ whole genome shotgun (WGS) entry which is preliminary data.</text>
</comment>
<reference evidence="1" key="1">
    <citation type="submission" date="2022-12" db="EMBL/GenBank/DDBJ databases">
        <title>Reference genome sequencing for broad-spectrum identification of bacterial and archaeal isolates by mass spectrometry.</title>
        <authorList>
            <person name="Sekiguchi Y."/>
            <person name="Tourlousse D.M."/>
        </authorList>
    </citation>
    <scope>NUCLEOTIDE SEQUENCE</scope>
    <source>
        <strain evidence="1">H2</strain>
    </source>
</reference>
<accession>A0A9W6FZE0</accession>
<gene>
    <name evidence="1" type="ORF">GHYDROH2_10690</name>
</gene>
<name>A0A9W6FZE0_9BACT</name>
<dbReference type="RefSeq" id="WP_214185918.1">
    <property type="nucleotide sequence ID" value="NZ_BSDS01000001.1"/>
</dbReference>
<dbReference type="Proteomes" id="UP001144352">
    <property type="component" value="Unassembled WGS sequence"/>
</dbReference>
<dbReference type="EMBL" id="BSDS01000001">
    <property type="protein sequence ID" value="GLI37568.1"/>
    <property type="molecule type" value="Genomic_DNA"/>
</dbReference>
<evidence type="ECO:0000313" key="2">
    <source>
        <dbReference type="Proteomes" id="UP001144352"/>
    </source>
</evidence>
<dbReference type="AlphaFoldDB" id="A0A9W6FZE0"/>
<protein>
    <submittedName>
        <fullName evidence="1">Uncharacterized protein</fullName>
    </submittedName>
</protein>
<organism evidence="1 2">
    <name type="scientific">Geobacter hydrogenophilus</name>
    <dbReference type="NCBI Taxonomy" id="40983"/>
    <lineage>
        <taxon>Bacteria</taxon>
        <taxon>Pseudomonadati</taxon>
        <taxon>Thermodesulfobacteriota</taxon>
        <taxon>Desulfuromonadia</taxon>
        <taxon>Geobacterales</taxon>
        <taxon>Geobacteraceae</taxon>
        <taxon>Geobacter</taxon>
    </lineage>
</organism>
<keyword evidence="2" id="KW-1185">Reference proteome</keyword>